<dbReference type="InterPro" id="IPR011971">
    <property type="entry name" value="CHP02284"/>
</dbReference>
<name>A0AAN1WE29_9GAMM</name>
<sequence>MNTTAAAPLKSLVQTLNDSIEFYRTAAQKAENESYRQAFKEMGDTHVLAKAYLQPYLVMQTGAAEEGHTFGGALHHRYIEMQDSTNLDHDRTLLRQLSEVEDITLNMMEVTAAVSKNAMVAMVIKGLMPQMKKCRERVLGLTQINDIAC</sequence>
<dbReference type="Gene3D" id="1.20.1260.10">
    <property type="match status" value="1"/>
</dbReference>
<proteinExistence type="predicted"/>
<protein>
    <recommendedName>
        <fullName evidence="1">DUF2383 domain-containing protein</fullName>
    </recommendedName>
</protein>
<dbReference type="AlphaFoldDB" id="A0AAN1WE29"/>
<feature type="domain" description="DUF2383" evidence="1">
    <location>
        <begin position="8"/>
        <end position="109"/>
    </location>
</feature>
<dbReference type="NCBIfam" id="TIGR02284">
    <property type="entry name" value="PA2169 family four-helix-bundle protein"/>
    <property type="match status" value="1"/>
</dbReference>
<evidence type="ECO:0000313" key="3">
    <source>
        <dbReference type="Proteomes" id="UP001320119"/>
    </source>
</evidence>
<dbReference type="Proteomes" id="UP001320119">
    <property type="component" value="Chromosome"/>
</dbReference>
<dbReference type="EMBL" id="AP023086">
    <property type="protein sequence ID" value="BCD95891.1"/>
    <property type="molecule type" value="Genomic_DNA"/>
</dbReference>
<reference evidence="2 3" key="1">
    <citation type="journal article" date="2022" name="IScience">
        <title>An ultrasensitive nanofiber-based assay for enzymatic hydrolysis and deep-sea microbial degradation of cellulose.</title>
        <authorList>
            <person name="Tsudome M."/>
            <person name="Tachioka M."/>
            <person name="Miyazaki M."/>
            <person name="Uchimura K."/>
            <person name="Tsuda M."/>
            <person name="Takaki Y."/>
            <person name="Deguchi S."/>
        </authorList>
    </citation>
    <scope>NUCLEOTIDE SEQUENCE [LARGE SCALE GENOMIC DNA]</scope>
    <source>
        <strain evidence="2 3">GE09</strain>
    </source>
</reference>
<organism evidence="2 3">
    <name type="scientific">Marinagarivorans cellulosilyticus</name>
    <dbReference type="NCBI Taxonomy" id="2721545"/>
    <lineage>
        <taxon>Bacteria</taxon>
        <taxon>Pseudomonadati</taxon>
        <taxon>Pseudomonadota</taxon>
        <taxon>Gammaproteobacteria</taxon>
        <taxon>Cellvibrionales</taxon>
        <taxon>Cellvibrionaceae</taxon>
        <taxon>Marinagarivorans</taxon>
    </lineage>
</organism>
<dbReference type="InterPro" id="IPR019052">
    <property type="entry name" value="DUF2383"/>
</dbReference>
<evidence type="ECO:0000313" key="2">
    <source>
        <dbReference type="EMBL" id="BCD95891.1"/>
    </source>
</evidence>
<gene>
    <name evidence="2" type="ORF">MARGE09_P0090</name>
</gene>
<keyword evidence="3" id="KW-1185">Reference proteome</keyword>
<dbReference type="InterPro" id="IPR012347">
    <property type="entry name" value="Ferritin-like"/>
</dbReference>
<dbReference type="RefSeq" id="WP_236985375.1">
    <property type="nucleotide sequence ID" value="NZ_AP023086.1"/>
</dbReference>
<dbReference type="KEGG" id="marq:MARGE09_P0090"/>
<dbReference type="Pfam" id="PF09537">
    <property type="entry name" value="DUF2383"/>
    <property type="match status" value="1"/>
</dbReference>
<accession>A0AAN1WE29</accession>
<evidence type="ECO:0000259" key="1">
    <source>
        <dbReference type="Pfam" id="PF09537"/>
    </source>
</evidence>